<dbReference type="SUPFAM" id="SSF56529">
    <property type="entry name" value="FAH"/>
    <property type="match status" value="1"/>
</dbReference>
<evidence type="ECO:0000313" key="4">
    <source>
        <dbReference type="EMBL" id="MFD2829961.1"/>
    </source>
</evidence>
<name>A0ABW5WXB1_9STAP</name>
<dbReference type="Pfam" id="PF01557">
    <property type="entry name" value="FAA_hydrolase"/>
    <property type="match status" value="1"/>
</dbReference>
<keyword evidence="4" id="KW-0378">Hydrolase</keyword>
<organism evidence="4 5">
    <name type="scientific">Corticicoccus populi</name>
    <dbReference type="NCBI Taxonomy" id="1812821"/>
    <lineage>
        <taxon>Bacteria</taxon>
        <taxon>Bacillati</taxon>
        <taxon>Bacillota</taxon>
        <taxon>Bacilli</taxon>
        <taxon>Bacillales</taxon>
        <taxon>Staphylococcaceae</taxon>
        <taxon>Corticicoccus</taxon>
    </lineage>
</organism>
<reference evidence="5" key="1">
    <citation type="journal article" date="2019" name="Int. J. Syst. Evol. Microbiol.">
        <title>The Global Catalogue of Microorganisms (GCM) 10K type strain sequencing project: providing services to taxonomists for standard genome sequencing and annotation.</title>
        <authorList>
            <consortium name="The Broad Institute Genomics Platform"/>
            <consortium name="The Broad Institute Genome Sequencing Center for Infectious Disease"/>
            <person name="Wu L."/>
            <person name="Ma J."/>
        </authorList>
    </citation>
    <scope>NUCLEOTIDE SEQUENCE [LARGE SCALE GENOMIC DNA]</scope>
    <source>
        <strain evidence="5">KCTC 33575</strain>
    </source>
</reference>
<evidence type="ECO:0000256" key="1">
    <source>
        <dbReference type="ARBA" id="ARBA00010211"/>
    </source>
</evidence>
<dbReference type="RefSeq" id="WP_377772436.1">
    <property type="nucleotide sequence ID" value="NZ_JBHUOQ010000001.1"/>
</dbReference>
<protein>
    <submittedName>
        <fullName evidence="4">Fumarylacetoacetate hydrolase family protein</fullName>
    </submittedName>
</protein>
<keyword evidence="5" id="KW-1185">Reference proteome</keyword>
<evidence type="ECO:0000259" key="3">
    <source>
        <dbReference type="Pfam" id="PF01557"/>
    </source>
</evidence>
<evidence type="ECO:0000256" key="2">
    <source>
        <dbReference type="ARBA" id="ARBA00022723"/>
    </source>
</evidence>
<accession>A0ABW5WXB1</accession>
<sequence>MKICNLINNKSELGVYHNGIVININEALEIYPDETVPKSVEESIESNDEALIQYVENLSYSENEAYIYKESECRFGPVVTSPEKIICVGLNYRKHAVETDMSYPEVPILFSKFNNALAGHGEEIKIPKVTEKLDYEAELAIVVGSEGQDIAQEDVLDYVFGYTMANDLSARDLQMRTVQWLLGKTSDGFAPVGPYITTSDEIENPGNLKIQTLVNGELRQNSNTSDMIFNCEEIISYVSRHMTLKPGDIILTGTPEGVVMGRDEADQVYLREGDEVVIKIESLGELRNRFVAG</sequence>
<dbReference type="InterPro" id="IPR036663">
    <property type="entry name" value="Fumarylacetoacetase_C_sf"/>
</dbReference>
<dbReference type="Gene3D" id="3.90.850.10">
    <property type="entry name" value="Fumarylacetoacetase-like, C-terminal domain"/>
    <property type="match status" value="1"/>
</dbReference>
<dbReference type="InterPro" id="IPR051121">
    <property type="entry name" value="FAH"/>
</dbReference>
<gene>
    <name evidence="4" type="ORF">ACFSX4_05720</name>
</gene>
<keyword evidence="2" id="KW-0479">Metal-binding</keyword>
<dbReference type="InterPro" id="IPR011234">
    <property type="entry name" value="Fumarylacetoacetase-like_C"/>
</dbReference>
<comment type="similarity">
    <text evidence="1">Belongs to the FAH family.</text>
</comment>
<dbReference type="GO" id="GO:0016787">
    <property type="term" value="F:hydrolase activity"/>
    <property type="evidence" value="ECO:0007669"/>
    <property type="project" value="UniProtKB-KW"/>
</dbReference>
<dbReference type="PANTHER" id="PTHR42796">
    <property type="entry name" value="FUMARYLACETOACETATE HYDROLASE DOMAIN-CONTAINING PROTEIN 2A-RELATED"/>
    <property type="match status" value="1"/>
</dbReference>
<evidence type="ECO:0000313" key="5">
    <source>
        <dbReference type="Proteomes" id="UP001597519"/>
    </source>
</evidence>
<dbReference type="EMBL" id="JBHUOQ010000001">
    <property type="protein sequence ID" value="MFD2829961.1"/>
    <property type="molecule type" value="Genomic_DNA"/>
</dbReference>
<feature type="domain" description="Fumarylacetoacetase-like C-terminal" evidence="3">
    <location>
        <begin position="84"/>
        <end position="290"/>
    </location>
</feature>
<comment type="caution">
    <text evidence="4">The sequence shown here is derived from an EMBL/GenBank/DDBJ whole genome shotgun (WGS) entry which is preliminary data.</text>
</comment>
<dbReference type="PANTHER" id="PTHR42796:SF4">
    <property type="entry name" value="FUMARYLACETOACETATE HYDROLASE DOMAIN-CONTAINING PROTEIN 2A"/>
    <property type="match status" value="1"/>
</dbReference>
<dbReference type="Proteomes" id="UP001597519">
    <property type="component" value="Unassembled WGS sequence"/>
</dbReference>
<proteinExistence type="inferred from homology"/>